<dbReference type="CDD" id="cd06532">
    <property type="entry name" value="Glyco_transf_25"/>
    <property type="match status" value="1"/>
</dbReference>
<dbReference type="Proteomes" id="UP000433101">
    <property type="component" value="Unassembled WGS sequence"/>
</dbReference>
<name>A0A7X3S5N2_9HYPH</name>
<accession>A0A7X3S5N2</accession>
<dbReference type="AlphaFoldDB" id="A0A7X3S5N2"/>
<dbReference type="InterPro" id="IPR002654">
    <property type="entry name" value="Glyco_trans_25"/>
</dbReference>
<evidence type="ECO:0000259" key="1">
    <source>
        <dbReference type="Pfam" id="PF01755"/>
    </source>
</evidence>
<feature type="domain" description="Glycosyl transferase family 25" evidence="1">
    <location>
        <begin position="1"/>
        <end position="170"/>
    </location>
</feature>
<comment type="caution">
    <text evidence="2">The sequence shown here is derived from an EMBL/GenBank/DDBJ whole genome shotgun (WGS) entry which is preliminary data.</text>
</comment>
<protein>
    <recommendedName>
        <fullName evidence="1">Glycosyl transferase family 25 domain-containing protein</fullName>
    </recommendedName>
</protein>
<evidence type="ECO:0000313" key="3">
    <source>
        <dbReference type="Proteomes" id="UP000433101"/>
    </source>
</evidence>
<keyword evidence="3" id="KW-1185">Reference proteome</keyword>
<dbReference type="EMBL" id="WUMV01000001">
    <property type="protein sequence ID" value="MXN63345.1"/>
    <property type="molecule type" value="Genomic_DNA"/>
</dbReference>
<dbReference type="Pfam" id="PF01755">
    <property type="entry name" value="Glyco_transf_25"/>
    <property type="match status" value="1"/>
</dbReference>
<proteinExistence type="predicted"/>
<evidence type="ECO:0000313" key="2">
    <source>
        <dbReference type="EMBL" id="MXN63345.1"/>
    </source>
</evidence>
<organism evidence="2 3">
    <name type="scientific">Stappia sediminis</name>
    <dbReference type="NCBI Taxonomy" id="2692190"/>
    <lineage>
        <taxon>Bacteria</taxon>
        <taxon>Pseudomonadati</taxon>
        <taxon>Pseudomonadota</taxon>
        <taxon>Alphaproteobacteria</taxon>
        <taxon>Hyphomicrobiales</taxon>
        <taxon>Stappiaceae</taxon>
        <taxon>Stappia</taxon>
    </lineage>
</organism>
<sequence>MIKAFFINLDRRTDRMDRMSRQFAAAGIPALRWPAKDGTSLSTEEISLFGKTHLGANQIGCFLSHVAVWKWLLASDENEVAVFEDDLVISGRLKHLLERGAWLPPDADIVRLETILRKTRLAGIQPSGVEGFSVGRLRAKDSGTGGYIVTRRGAERLLGGYCRPINNIDTLLYDPWLHDGSGPLRVYQVLPAPVSQLQFLYPRKFAHESDIVADRKLQSEAREVYRSGRNSASLPRKLVYELADIARIVRRAPRNMLVALTSRKMVVPFDDAFV</sequence>
<gene>
    <name evidence="2" type="ORF">GR183_00380</name>
</gene>
<reference evidence="2 3" key="1">
    <citation type="submission" date="2019-12" db="EMBL/GenBank/DDBJ databases">
        <authorList>
            <person name="Li M."/>
        </authorList>
    </citation>
    <scope>NUCLEOTIDE SEQUENCE [LARGE SCALE GENOMIC DNA]</scope>
    <source>
        <strain evidence="2 3">GBMRC 2046</strain>
    </source>
</reference>